<feature type="transmembrane region" description="Helical" evidence="6">
    <location>
        <begin position="147"/>
        <end position="164"/>
    </location>
</feature>
<comment type="subcellular location">
    <subcellularLocation>
        <location evidence="1">Cell membrane</location>
        <topology evidence="1">Multi-pass membrane protein</topology>
    </subcellularLocation>
</comment>
<organism evidence="8 9">
    <name type="scientific">Dyella flagellata</name>
    <dbReference type="NCBI Taxonomy" id="1867833"/>
    <lineage>
        <taxon>Bacteria</taxon>
        <taxon>Pseudomonadati</taxon>
        <taxon>Pseudomonadota</taxon>
        <taxon>Gammaproteobacteria</taxon>
        <taxon>Lysobacterales</taxon>
        <taxon>Rhodanobacteraceae</taxon>
        <taxon>Dyella</taxon>
    </lineage>
</organism>
<keyword evidence="4 6" id="KW-1133">Transmembrane helix</keyword>
<keyword evidence="5 6" id="KW-0472">Membrane</keyword>
<evidence type="ECO:0000256" key="1">
    <source>
        <dbReference type="ARBA" id="ARBA00004651"/>
    </source>
</evidence>
<feature type="domain" description="RDD" evidence="7">
    <location>
        <begin position="37"/>
        <end position="175"/>
    </location>
</feature>
<dbReference type="InterPro" id="IPR051791">
    <property type="entry name" value="Pra-immunoreactive"/>
</dbReference>
<keyword evidence="2" id="KW-1003">Cell membrane</keyword>
<dbReference type="Proteomes" id="UP001156627">
    <property type="component" value="Unassembled WGS sequence"/>
</dbReference>
<dbReference type="InterPro" id="IPR010432">
    <property type="entry name" value="RDD"/>
</dbReference>
<keyword evidence="3 6" id="KW-0812">Transmembrane</keyword>
<name>A0ABQ5XAD5_9GAMM</name>
<evidence type="ECO:0000256" key="5">
    <source>
        <dbReference type="ARBA" id="ARBA00023136"/>
    </source>
</evidence>
<dbReference type="EMBL" id="BSOA01000018">
    <property type="protein sequence ID" value="GLQ88631.1"/>
    <property type="molecule type" value="Genomic_DNA"/>
</dbReference>
<reference evidence="9" key="1">
    <citation type="journal article" date="2019" name="Int. J. Syst. Evol. Microbiol.">
        <title>The Global Catalogue of Microorganisms (GCM) 10K type strain sequencing project: providing services to taxonomists for standard genome sequencing and annotation.</title>
        <authorList>
            <consortium name="The Broad Institute Genomics Platform"/>
            <consortium name="The Broad Institute Genome Sequencing Center for Infectious Disease"/>
            <person name="Wu L."/>
            <person name="Ma J."/>
        </authorList>
    </citation>
    <scope>NUCLEOTIDE SEQUENCE [LARGE SCALE GENOMIC DNA]</scope>
    <source>
        <strain evidence="9">NBRC 111981</strain>
    </source>
</reference>
<evidence type="ECO:0000256" key="2">
    <source>
        <dbReference type="ARBA" id="ARBA00022475"/>
    </source>
</evidence>
<accession>A0ABQ5XAD5</accession>
<evidence type="ECO:0000256" key="3">
    <source>
        <dbReference type="ARBA" id="ARBA00022692"/>
    </source>
</evidence>
<dbReference type="PANTHER" id="PTHR36115:SF4">
    <property type="entry name" value="MEMBRANE PROTEIN"/>
    <property type="match status" value="1"/>
</dbReference>
<comment type="caution">
    <text evidence="8">The sequence shown here is derived from an EMBL/GenBank/DDBJ whole genome shotgun (WGS) entry which is preliminary data.</text>
</comment>
<dbReference type="Pfam" id="PF06271">
    <property type="entry name" value="RDD"/>
    <property type="match status" value="1"/>
</dbReference>
<evidence type="ECO:0000313" key="8">
    <source>
        <dbReference type="EMBL" id="GLQ88631.1"/>
    </source>
</evidence>
<sequence length="182" mass="19517">MCGQGKLAMETNPYAAPGAVVDDSRVFKGNDLEARKASRGQRLGAVLLDGLGFCICLLPFFIEGYTGYLARAHGHPTKASTSSIYAATGGVLALGLLIFNLVLLHRSGQTVGKRMLGIKIVRTDGNPATLLRIIFLRWFPIGVLGRIPLVGPLVALANVLVIFGSERRCIHDYIADTIVIVD</sequence>
<evidence type="ECO:0000256" key="6">
    <source>
        <dbReference type="SAM" id="Phobius"/>
    </source>
</evidence>
<evidence type="ECO:0000259" key="7">
    <source>
        <dbReference type="Pfam" id="PF06271"/>
    </source>
</evidence>
<evidence type="ECO:0000256" key="4">
    <source>
        <dbReference type="ARBA" id="ARBA00022989"/>
    </source>
</evidence>
<protein>
    <recommendedName>
        <fullName evidence="7">RDD domain-containing protein</fullName>
    </recommendedName>
</protein>
<feature type="transmembrane region" description="Helical" evidence="6">
    <location>
        <begin position="82"/>
        <end position="104"/>
    </location>
</feature>
<feature type="transmembrane region" description="Helical" evidence="6">
    <location>
        <begin position="43"/>
        <end position="62"/>
    </location>
</feature>
<evidence type="ECO:0000313" key="9">
    <source>
        <dbReference type="Proteomes" id="UP001156627"/>
    </source>
</evidence>
<gene>
    <name evidence="8" type="ORF">GCM10007898_22010</name>
</gene>
<proteinExistence type="predicted"/>
<keyword evidence="9" id="KW-1185">Reference proteome</keyword>
<dbReference type="PANTHER" id="PTHR36115">
    <property type="entry name" value="PROLINE-RICH ANTIGEN HOMOLOG-RELATED"/>
    <property type="match status" value="1"/>
</dbReference>